<dbReference type="GO" id="GO:0003700">
    <property type="term" value="F:DNA-binding transcription factor activity"/>
    <property type="evidence" value="ECO:0007669"/>
    <property type="project" value="InterPro"/>
</dbReference>
<gene>
    <name evidence="3" type="ORF">IFM89_031379</name>
</gene>
<reference evidence="3 4" key="1">
    <citation type="submission" date="2020-10" db="EMBL/GenBank/DDBJ databases">
        <title>The Coptis chinensis genome and diversification of protoberbering-type alkaloids.</title>
        <authorList>
            <person name="Wang B."/>
            <person name="Shu S."/>
            <person name="Song C."/>
            <person name="Liu Y."/>
        </authorList>
    </citation>
    <scope>NUCLEOTIDE SEQUENCE [LARGE SCALE GENOMIC DNA]</scope>
    <source>
        <strain evidence="3">HL-2020</strain>
        <tissue evidence="3">Leaf</tissue>
    </source>
</reference>
<dbReference type="Proteomes" id="UP000631114">
    <property type="component" value="Unassembled WGS sequence"/>
</dbReference>
<dbReference type="Gene3D" id="3.30.730.10">
    <property type="entry name" value="AP2/ERF domain"/>
    <property type="match status" value="1"/>
</dbReference>
<evidence type="ECO:0000313" key="4">
    <source>
        <dbReference type="Proteomes" id="UP000631114"/>
    </source>
</evidence>
<evidence type="ECO:0000256" key="2">
    <source>
        <dbReference type="SAM" id="Phobius"/>
    </source>
</evidence>
<dbReference type="OrthoDB" id="207175at2759"/>
<comment type="caution">
    <text evidence="3">The sequence shown here is derived from an EMBL/GenBank/DDBJ whole genome shotgun (WGS) entry which is preliminary data.</text>
</comment>
<dbReference type="AlphaFoldDB" id="A0A835I7Y6"/>
<dbReference type="PANTHER" id="PTHR32467:SF90">
    <property type="entry name" value="AP2-LIKE ETHYLENE-RESPONSIVE TRANSCRIPTION FACTOR AIL1"/>
    <property type="match status" value="1"/>
</dbReference>
<feature type="transmembrane region" description="Helical" evidence="2">
    <location>
        <begin position="41"/>
        <end position="65"/>
    </location>
</feature>
<keyword evidence="2" id="KW-1133">Transmembrane helix</keyword>
<organism evidence="3 4">
    <name type="scientific">Coptis chinensis</name>
    <dbReference type="NCBI Taxonomy" id="261450"/>
    <lineage>
        <taxon>Eukaryota</taxon>
        <taxon>Viridiplantae</taxon>
        <taxon>Streptophyta</taxon>
        <taxon>Embryophyta</taxon>
        <taxon>Tracheophyta</taxon>
        <taxon>Spermatophyta</taxon>
        <taxon>Magnoliopsida</taxon>
        <taxon>Ranunculales</taxon>
        <taxon>Ranunculaceae</taxon>
        <taxon>Coptidoideae</taxon>
        <taxon>Coptis</taxon>
    </lineage>
</organism>
<feature type="transmembrane region" description="Helical" evidence="2">
    <location>
        <begin position="86"/>
        <end position="107"/>
    </location>
</feature>
<proteinExistence type="predicted"/>
<dbReference type="EMBL" id="JADFTS010000004">
    <property type="protein sequence ID" value="KAF9611367.1"/>
    <property type="molecule type" value="Genomic_DNA"/>
</dbReference>
<accession>A0A835I7Y6</accession>
<protein>
    <submittedName>
        <fullName evidence="3">Uncharacterized protein</fullName>
    </submittedName>
</protein>
<dbReference type="InterPro" id="IPR036955">
    <property type="entry name" value="AP2/ERF_dom_sf"/>
</dbReference>
<name>A0A835I7Y6_9MAGN</name>
<feature type="region of interest" description="Disordered" evidence="1">
    <location>
        <begin position="237"/>
        <end position="259"/>
    </location>
</feature>
<keyword evidence="2" id="KW-0472">Membrane</keyword>
<evidence type="ECO:0000313" key="3">
    <source>
        <dbReference type="EMBL" id="KAF9611367.1"/>
    </source>
</evidence>
<evidence type="ECO:0000256" key="1">
    <source>
        <dbReference type="SAM" id="MobiDB-lite"/>
    </source>
</evidence>
<dbReference type="PANTHER" id="PTHR32467">
    <property type="entry name" value="AP2-LIKE ETHYLENE-RESPONSIVE TRANSCRIPTION FACTOR"/>
    <property type="match status" value="1"/>
</dbReference>
<keyword evidence="4" id="KW-1185">Reference proteome</keyword>
<feature type="compositionally biased region" description="Polar residues" evidence="1">
    <location>
        <begin position="246"/>
        <end position="259"/>
    </location>
</feature>
<sequence>MYGRETDVENVNQDVEIELAAVALSAGSATAAGLGALAMGAIGPIVVVGLTATAVGAAVAGGRAAKKETRKNMAQLPQVKQIIKSFRWAPFLPVATDISMLSVLLLLSKYRLRSVPIIETGNPFVKNFITQSAVVQILQQCKGRDWFDYIAGRPIFDFGLPLTSYEELFAVPISCSSGVRIGELPVTTSSSNSIVRVPLEKRSLYKFGQRTSNFRGVTRHRWTGKYEAHLWDNTNISEGQKRKGKQVSSDVNLTENGSPSFRMLSSQRLNPMFLGGNPYSGLTSSSIEALPELRP</sequence>
<keyword evidence="2" id="KW-0812">Transmembrane</keyword>